<dbReference type="Pfam" id="PF18962">
    <property type="entry name" value="Por_Secre_tail"/>
    <property type="match status" value="1"/>
</dbReference>
<proteinExistence type="predicted"/>
<dbReference type="OrthoDB" id="755691at2"/>
<accession>A0A179DBW8</accession>
<comment type="caution">
    <text evidence="3">The sequence shown here is derived from an EMBL/GenBank/DDBJ whole genome shotgun (WGS) entry which is preliminary data.</text>
</comment>
<keyword evidence="4" id="KW-1185">Reference proteome</keyword>
<evidence type="ECO:0000313" key="3">
    <source>
        <dbReference type="EMBL" id="OAQ38019.1"/>
    </source>
</evidence>
<name>A0A179DBW8_9SPHI</name>
<feature type="chain" id="PRO_5008100323" description="Secretion system C-terminal sorting domain-containing protein" evidence="1">
    <location>
        <begin position="24"/>
        <end position="632"/>
    </location>
</feature>
<dbReference type="EMBL" id="LWHJ01000032">
    <property type="protein sequence ID" value="OAQ38019.1"/>
    <property type="molecule type" value="Genomic_DNA"/>
</dbReference>
<sequence length="632" mass="67639">MKKIIKKISAIAFFLVLVNFTYAQVTGDYRSNGSGEWNTVTNWQTYSSSTELWTTATVKPGSNRNVTIRNGHNITLSSTNTCSNLTIESGGTLDATASASIRVGGIAGMNAILQNNGTLGNTISNSLLIVEVPTTAASLTIQGSGTTQVARLRILGGNTQACTLTVNQNVNIVAESSAAFSAFVNSGNLITDDYTITVNADKTVKLLNPNTYFHSSSSTNAVTGGNYTYNINGTLDLSSTTVNANLIPNSSNSLSNVNLNISGLVKLGSGLNLVNSASTVNDGKVNINVASGGLIDATNTTTINYGTNYFKLAGTGKVKRKVDNTDVIFPIGLASSTEPNFVTLNNSGTLSNFTVGLSPTFTVTPTETKVVNRQWDIQPETAGATAIIKLGWGTTAQAAGFNPNSPVSIIRLNGATWDENAANISGPIANIYSATLNTGISNFGAFSVQNTSTLPLKLISFAAKLNSSLTNQVDLRWQTQNEVNTEKFLIERSRDGKDFKEIAFVKSYNTSGNHNYNYLDVNPLIGLSYYRLKQIDLDGKLDYSTIKVIENYSQNFAIYPNPITSLMQITHPESSKGDVIQIVNTLGVVVKKVFPIYLSNITSINLSELKSGTYIVYSQNNGKISTSKFLKE</sequence>
<reference evidence="3 4" key="1">
    <citation type="submission" date="2016-04" db="EMBL/GenBank/DDBJ databases">
        <authorList>
            <person name="Evans L.H."/>
            <person name="Alamgir A."/>
            <person name="Owens N."/>
            <person name="Weber N.D."/>
            <person name="Virtaneva K."/>
            <person name="Barbian K."/>
            <person name="Babar A."/>
            <person name="Rosenke K."/>
        </authorList>
    </citation>
    <scope>NUCLEOTIDE SEQUENCE [LARGE SCALE GENOMIC DNA]</scope>
    <source>
        <strain evidence="3 4">CCM 8644</strain>
    </source>
</reference>
<reference evidence="3 4" key="2">
    <citation type="submission" date="2016-06" db="EMBL/GenBank/DDBJ databases">
        <title>Pedobacter psychrophilus sp. nov., isolated from Antarctic fragmentary rock.</title>
        <authorList>
            <person name="Svec P."/>
        </authorList>
    </citation>
    <scope>NUCLEOTIDE SEQUENCE [LARGE SCALE GENOMIC DNA]</scope>
    <source>
        <strain evidence="3 4">CCM 8644</strain>
    </source>
</reference>
<feature type="signal peptide" evidence="1">
    <location>
        <begin position="1"/>
        <end position="23"/>
    </location>
</feature>
<dbReference type="Proteomes" id="UP000078459">
    <property type="component" value="Unassembled WGS sequence"/>
</dbReference>
<keyword evidence="1" id="KW-0732">Signal</keyword>
<dbReference type="STRING" id="1826909.A5893_16785"/>
<dbReference type="RefSeq" id="WP_068823841.1">
    <property type="nucleotide sequence ID" value="NZ_LWHJ01000032.1"/>
</dbReference>
<gene>
    <name evidence="3" type="ORF">A5893_16785</name>
</gene>
<evidence type="ECO:0000313" key="4">
    <source>
        <dbReference type="Proteomes" id="UP000078459"/>
    </source>
</evidence>
<organism evidence="3 4">
    <name type="scientific">Pedobacter psychrophilus</name>
    <dbReference type="NCBI Taxonomy" id="1826909"/>
    <lineage>
        <taxon>Bacteria</taxon>
        <taxon>Pseudomonadati</taxon>
        <taxon>Bacteroidota</taxon>
        <taxon>Sphingobacteriia</taxon>
        <taxon>Sphingobacteriales</taxon>
        <taxon>Sphingobacteriaceae</taxon>
        <taxon>Pedobacter</taxon>
    </lineage>
</organism>
<dbReference type="NCBIfam" id="TIGR04183">
    <property type="entry name" value="Por_Secre_tail"/>
    <property type="match status" value="1"/>
</dbReference>
<dbReference type="AlphaFoldDB" id="A0A179DBW8"/>
<protein>
    <recommendedName>
        <fullName evidence="2">Secretion system C-terminal sorting domain-containing protein</fullName>
    </recommendedName>
</protein>
<feature type="domain" description="Secretion system C-terminal sorting" evidence="2">
    <location>
        <begin position="558"/>
        <end position="629"/>
    </location>
</feature>
<dbReference type="InterPro" id="IPR026444">
    <property type="entry name" value="Secre_tail"/>
</dbReference>
<evidence type="ECO:0000256" key="1">
    <source>
        <dbReference type="SAM" id="SignalP"/>
    </source>
</evidence>
<evidence type="ECO:0000259" key="2">
    <source>
        <dbReference type="Pfam" id="PF18962"/>
    </source>
</evidence>